<dbReference type="PANTHER" id="PTHR11748:SF119">
    <property type="entry name" value="D-2-HYDROXYGLUTARATE DEHYDROGENASE"/>
    <property type="match status" value="1"/>
</dbReference>
<dbReference type="GO" id="GO:0071949">
    <property type="term" value="F:FAD binding"/>
    <property type="evidence" value="ECO:0007669"/>
    <property type="project" value="InterPro"/>
</dbReference>
<dbReference type="InterPro" id="IPR006094">
    <property type="entry name" value="Oxid_FAD_bind_N"/>
</dbReference>
<gene>
    <name evidence="2" type="ORF">E6H02_07955</name>
</gene>
<dbReference type="GO" id="GO:0008720">
    <property type="term" value="F:D-lactate dehydrogenase (NAD+) activity"/>
    <property type="evidence" value="ECO:0007669"/>
    <property type="project" value="TreeGrafter"/>
</dbReference>
<dbReference type="PANTHER" id="PTHR11748">
    <property type="entry name" value="D-LACTATE DEHYDROGENASE"/>
    <property type="match status" value="1"/>
</dbReference>
<dbReference type="Gene3D" id="3.30.465.10">
    <property type="match status" value="1"/>
</dbReference>
<sequence>MGSAPETQALVQELRRAVRGEVRFDAVSRALYSTDASIYEIEPIGVILPRDADDVQAALEATRRAGVPVLPRGGGTSLAGQAVGRAVVMDFSKYMNRIVEVHAEAGWARVQPGVVRSDLAAALAPHKMIFGPETSTANRATIGGMIGNNSSGSRSIVYGKTIDSVRSVQALLAGGEAVTFGPVEPEEVAVRARREDAEGVLYRRIPEIVERTRDEVGRRFPKVHRRVGGYNLDAFPPGGPVNLAKLIVG</sequence>
<evidence type="ECO:0000313" key="2">
    <source>
        <dbReference type="EMBL" id="TMJ10576.1"/>
    </source>
</evidence>
<dbReference type="AlphaFoldDB" id="A0A537LRG8"/>
<dbReference type="InterPro" id="IPR016166">
    <property type="entry name" value="FAD-bd_PCMH"/>
</dbReference>
<evidence type="ECO:0000313" key="3">
    <source>
        <dbReference type="Proteomes" id="UP000320393"/>
    </source>
</evidence>
<dbReference type="EMBL" id="VBAM01000294">
    <property type="protein sequence ID" value="TMJ10576.1"/>
    <property type="molecule type" value="Genomic_DNA"/>
</dbReference>
<dbReference type="GO" id="GO:1903457">
    <property type="term" value="P:lactate catabolic process"/>
    <property type="evidence" value="ECO:0007669"/>
    <property type="project" value="TreeGrafter"/>
</dbReference>
<name>A0A537LRG8_9BACT</name>
<dbReference type="Pfam" id="PF01565">
    <property type="entry name" value="FAD_binding_4"/>
    <property type="match status" value="1"/>
</dbReference>
<dbReference type="GO" id="GO:0004458">
    <property type="term" value="F:D-lactate dehydrogenase (cytochrome) activity"/>
    <property type="evidence" value="ECO:0007669"/>
    <property type="project" value="TreeGrafter"/>
</dbReference>
<reference evidence="2 3" key="1">
    <citation type="journal article" date="2019" name="Nat. Microbiol.">
        <title>Mediterranean grassland soil C-N compound turnover is dependent on rainfall and depth, and is mediated by genomically divergent microorganisms.</title>
        <authorList>
            <person name="Diamond S."/>
            <person name="Andeer P.F."/>
            <person name="Li Z."/>
            <person name="Crits-Christoph A."/>
            <person name="Burstein D."/>
            <person name="Anantharaman K."/>
            <person name="Lane K.R."/>
            <person name="Thomas B.C."/>
            <person name="Pan C."/>
            <person name="Northen T.R."/>
            <person name="Banfield J.F."/>
        </authorList>
    </citation>
    <scope>NUCLEOTIDE SEQUENCE [LARGE SCALE GENOMIC DNA]</scope>
    <source>
        <strain evidence="2">NP_5</strain>
    </source>
</reference>
<dbReference type="InterPro" id="IPR036318">
    <property type="entry name" value="FAD-bd_PCMH-like_sf"/>
</dbReference>
<dbReference type="SUPFAM" id="SSF56176">
    <property type="entry name" value="FAD-binding/transporter-associated domain-like"/>
    <property type="match status" value="1"/>
</dbReference>
<dbReference type="InterPro" id="IPR016169">
    <property type="entry name" value="FAD-bd_PCMH_sub2"/>
</dbReference>
<comment type="caution">
    <text evidence="2">The sequence shown here is derived from an EMBL/GenBank/DDBJ whole genome shotgun (WGS) entry which is preliminary data.</text>
</comment>
<proteinExistence type="predicted"/>
<dbReference type="PROSITE" id="PS51387">
    <property type="entry name" value="FAD_PCMH"/>
    <property type="match status" value="1"/>
</dbReference>
<feature type="non-terminal residue" evidence="2">
    <location>
        <position position="249"/>
    </location>
</feature>
<accession>A0A537LRG8</accession>
<organism evidence="2 3">
    <name type="scientific">Candidatus Segetimicrobium genomatis</name>
    <dbReference type="NCBI Taxonomy" id="2569760"/>
    <lineage>
        <taxon>Bacteria</taxon>
        <taxon>Bacillati</taxon>
        <taxon>Candidatus Sysuimicrobiota</taxon>
        <taxon>Candidatus Sysuimicrobiia</taxon>
        <taxon>Candidatus Sysuimicrobiales</taxon>
        <taxon>Candidatus Segetimicrobiaceae</taxon>
        <taxon>Candidatus Segetimicrobium</taxon>
    </lineage>
</organism>
<protein>
    <submittedName>
        <fullName evidence="2">FAD-binding oxidoreductase</fullName>
    </submittedName>
</protein>
<evidence type="ECO:0000259" key="1">
    <source>
        <dbReference type="PROSITE" id="PS51387"/>
    </source>
</evidence>
<feature type="domain" description="FAD-binding PCMH-type" evidence="1">
    <location>
        <begin position="39"/>
        <end position="211"/>
    </location>
</feature>
<dbReference type="Proteomes" id="UP000320393">
    <property type="component" value="Unassembled WGS sequence"/>
</dbReference>